<dbReference type="Proteomes" id="UP000024635">
    <property type="component" value="Unassembled WGS sequence"/>
</dbReference>
<feature type="domain" description="SGNH" evidence="3">
    <location>
        <begin position="417"/>
        <end position="640"/>
    </location>
</feature>
<evidence type="ECO:0000259" key="2">
    <source>
        <dbReference type="Pfam" id="PF01757"/>
    </source>
</evidence>
<feature type="transmembrane region" description="Helical" evidence="1">
    <location>
        <begin position="134"/>
        <end position="151"/>
    </location>
</feature>
<sequence length="653" mass="76109">MRGYAILMVVLYHFFPTYFPNGYIGVDAFFVISGFLIAMILTRDEKMNASVLLTFYYRRIKRIMPLYYLVIIGIQLTLLSLLPSTYLKINQESCWRSIALISNIKQQGIDQEYEKMLLGAEDLFTHTWSLSVEMQWYLLAPFVFLALRLVAEWEKLVCVGVLFCSLTFYFYTDDMTAFHSVFARMWQFSCGVIAFLALEHKGNSITPPGNYECVKEEDEEEMDNRVQHYGYLFAAAPGFIWIPCPKHWLRIATTVSFAALIHFGSSYQVVTFSNRFVVYVGDISYALYLIHWPVYVVVNSYSWNPLTDYLAMITISLILANAIHYLFERQYQQWSRNSISAVVIILMATSMALFHKLTISMDYMKEQKFDLANININDSAWNMTLTRYATESVNIRDWQIGNFCQEDLKFREGLHRRRCCSATNGTGTYRILVIGNSFACNQGDLVYNAFRKYVSRFMIVAHAGCEFMTGTDSSYCLRGDFNHTAVLQRTKPDIVFVMSRYFAAKAWFNTTRPISEDGIFQDFMINMNELERITNKVYLLQALPSCVKGCEYKAFMFTKNGRPLRDIKDGLIERDEFYARQRILEVGKRCSKCEIIDYYPLLLDENEDYLCYDSRTNIMLFDDSNHLNIFGKERIRNMFDHLSEKFGKEISHI</sequence>
<name>A0A016T067_9BILA</name>
<evidence type="ECO:0000313" key="4">
    <source>
        <dbReference type="EMBL" id="EYB96095.1"/>
    </source>
</evidence>
<feature type="transmembrane region" description="Helical" evidence="1">
    <location>
        <begin position="339"/>
        <end position="359"/>
    </location>
</feature>
<dbReference type="GO" id="GO:0016747">
    <property type="term" value="F:acyltransferase activity, transferring groups other than amino-acyl groups"/>
    <property type="evidence" value="ECO:0007669"/>
    <property type="project" value="InterPro"/>
</dbReference>
<proteinExistence type="predicted"/>
<dbReference type="AlphaFoldDB" id="A0A016T067"/>
<dbReference type="OrthoDB" id="5825384at2759"/>
<feature type="domain" description="Acyltransferase 3" evidence="2">
    <location>
        <begin position="1"/>
        <end position="320"/>
    </location>
</feature>
<keyword evidence="1" id="KW-0472">Membrane</keyword>
<dbReference type="InterPro" id="IPR002656">
    <property type="entry name" value="Acyl_transf_3_dom"/>
</dbReference>
<evidence type="ECO:0008006" key="6">
    <source>
        <dbReference type="Google" id="ProtNLM"/>
    </source>
</evidence>
<feature type="transmembrane region" description="Helical" evidence="1">
    <location>
        <begin position="276"/>
        <end position="297"/>
    </location>
</feature>
<feature type="transmembrane region" description="Helical" evidence="1">
    <location>
        <begin position="248"/>
        <end position="270"/>
    </location>
</feature>
<dbReference type="GO" id="GO:0016020">
    <property type="term" value="C:membrane"/>
    <property type="evidence" value="ECO:0007669"/>
    <property type="project" value="TreeGrafter"/>
</dbReference>
<feature type="transmembrane region" description="Helical" evidence="1">
    <location>
        <begin position="309"/>
        <end position="327"/>
    </location>
</feature>
<feature type="transmembrane region" description="Helical" evidence="1">
    <location>
        <begin position="156"/>
        <end position="172"/>
    </location>
</feature>
<evidence type="ECO:0000259" key="3">
    <source>
        <dbReference type="Pfam" id="PF19040"/>
    </source>
</evidence>
<dbReference type="STRING" id="53326.A0A016T067"/>
<organism evidence="4 5">
    <name type="scientific">Ancylostoma ceylanicum</name>
    <dbReference type="NCBI Taxonomy" id="53326"/>
    <lineage>
        <taxon>Eukaryota</taxon>
        <taxon>Metazoa</taxon>
        <taxon>Ecdysozoa</taxon>
        <taxon>Nematoda</taxon>
        <taxon>Chromadorea</taxon>
        <taxon>Rhabditida</taxon>
        <taxon>Rhabditina</taxon>
        <taxon>Rhabditomorpha</taxon>
        <taxon>Strongyloidea</taxon>
        <taxon>Ancylostomatidae</taxon>
        <taxon>Ancylostomatinae</taxon>
        <taxon>Ancylostoma</taxon>
    </lineage>
</organism>
<evidence type="ECO:0000256" key="1">
    <source>
        <dbReference type="SAM" id="Phobius"/>
    </source>
</evidence>
<dbReference type="InterPro" id="IPR050879">
    <property type="entry name" value="Acyltransferase_3"/>
</dbReference>
<dbReference type="Pfam" id="PF01757">
    <property type="entry name" value="Acyl_transf_3"/>
    <property type="match status" value="1"/>
</dbReference>
<dbReference type="Pfam" id="PF19040">
    <property type="entry name" value="SGNH"/>
    <property type="match status" value="1"/>
</dbReference>
<keyword evidence="1" id="KW-1133">Transmembrane helix</keyword>
<evidence type="ECO:0000313" key="5">
    <source>
        <dbReference type="Proteomes" id="UP000024635"/>
    </source>
</evidence>
<comment type="caution">
    <text evidence="4">The sequence shown here is derived from an EMBL/GenBank/DDBJ whole genome shotgun (WGS) entry which is preliminary data.</text>
</comment>
<protein>
    <recommendedName>
        <fullName evidence="6">Acyltransferase</fullName>
    </recommendedName>
</protein>
<dbReference type="EMBL" id="JARK01001490">
    <property type="protein sequence ID" value="EYB96095.1"/>
    <property type="molecule type" value="Genomic_DNA"/>
</dbReference>
<keyword evidence="1" id="KW-0812">Transmembrane</keyword>
<feature type="transmembrane region" description="Helical" evidence="1">
    <location>
        <begin position="22"/>
        <end position="42"/>
    </location>
</feature>
<accession>A0A016T067</accession>
<dbReference type="GO" id="GO:0000271">
    <property type="term" value="P:polysaccharide biosynthetic process"/>
    <property type="evidence" value="ECO:0007669"/>
    <property type="project" value="TreeGrafter"/>
</dbReference>
<reference evidence="5" key="1">
    <citation type="journal article" date="2015" name="Nat. Genet.">
        <title>The genome and transcriptome of the zoonotic hookworm Ancylostoma ceylanicum identify infection-specific gene families.</title>
        <authorList>
            <person name="Schwarz E.M."/>
            <person name="Hu Y."/>
            <person name="Antoshechkin I."/>
            <person name="Miller M.M."/>
            <person name="Sternberg P.W."/>
            <person name="Aroian R.V."/>
        </authorList>
    </citation>
    <scope>NUCLEOTIDE SEQUENCE</scope>
    <source>
        <strain evidence="5">HY135</strain>
    </source>
</reference>
<dbReference type="InterPro" id="IPR043968">
    <property type="entry name" value="SGNH"/>
</dbReference>
<dbReference type="PANTHER" id="PTHR23028">
    <property type="entry name" value="ACETYLTRANSFERASE"/>
    <property type="match status" value="1"/>
</dbReference>
<dbReference type="PANTHER" id="PTHR23028:SF127">
    <property type="entry name" value="ACYL_TRANSF_3 DOMAIN-CONTAINING PROTEIN-RELATED"/>
    <property type="match status" value="1"/>
</dbReference>
<gene>
    <name evidence="4" type="primary">Acey_s0154.g3029</name>
    <name evidence="4" type="ORF">Y032_0154g3029</name>
</gene>
<keyword evidence="5" id="KW-1185">Reference proteome</keyword>
<feature type="transmembrane region" description="Helical" evidence="1">
    <location>
        <begin position="63"/>
        <end position="82"/>
    </location>
</feature>